<dbReference type="Gene3D" id="3.40.50.150">
    <property type="entry name" value="Vaccinia Virus protein VP39"/>
    <property type="match status" value="1"/>
</dbReference>
<sequence length="303" mass="31567">MVRDDGGNRADAGSAWASQDARRVAHDARVRDHWPGGGEHHALDAPAGERVAARRPGVRDVARADRAFLGRAVTHLARETGVVQFPGLGSGAPAVDHTREAARRVTPAARVVHVDGDRAPTHAGALLAGPPDGATACLEAEVRDPAVLAGAARTPPFSRPVAVPLPGVPVFAPGAAEARRVVRRLVAAVPAGSHAALDLGGTADAEAVAFWNPTPTPTPKPTPAPHRRSRPGPPPGPPLSWAAGNGGSPASSPARTRTRTRTRTRNRPPPARSRPGSRRTRRWPANPEPPRPAREPLDGDPPP</sequence>
<gene>
    <name evidence="2" type="ORF">NCTC7807_01361</name>
</gene>
<feature type="compositionally biased region" description="Pro residues" evidence="1">
    <location>
        <begin position="214"/>
        <end position="224"/>
    </location>
</feature>
<reference evidence="2 3" key="1">
    <citation type="submission" date="2018-06" db="EMBL/GenBank/DDBJ databases">
        <authorList>
            <consortium name="Pathogen Informatics"/>
            <person name="Doyle S."/>
        </authorList>
    </citation>
    <scope>NUCLEOTIDE SEQUENCE [LARGE SCALE GENOMIC DNA]</scope>
    <source>
        <strain evidence="2 3">NCTC7807</strain>
    </source>
</reference>
<evidence type="ECO:0000313" key="3">
    <source>
        <dbReference type="Proteomes" id="UP000254150"/>
    </source>
</evidence>
<feature type="region of interest" description="Disordered" evidence="1">
    <location>
        <begin position="1"/>
        <end position="47"/>
    </location>
</feature>
<feature type="compositionally biased region" description="Basic residues" evidence="1">
    <location>
        <begin position="256"/>
        <end position="266"/>
    </location>
</feature>
<evidence type="ECO:0000313" key="2">
    <source>
        <dbReference type="EMBL" id="SUO95670.1"/>
    </source>
</evidence>
<evidence type="ECO:0000256" key="1">
    <source>
        <dbReference type="SAM" id="MobiDB-lite"/>
    </source>
</evidence>
<feature type="compositionally biased region" description="Low complexity" evidence="1">
    <location>
        <begin position="239"/>
        <end position="255"/>
    </location>
</feature>
<organism evidence="2 3">
    <name type="scientific">Streptomyces griseus</name>
    <dbReference type="NCBI Taxonomy" id="1911"/>
    <lineage>
        <taxon>Bacteria</taxon>
        <taxon>Bacillati</taxon>
        <taxon>Actinomycetota</taxon>
        <taxon>Actinomycetes</taxon>
        <taxon>Kitasatosporales</taxon>
        <taxon>Streptomycetaceae</taxon>
        <taxon>Streptomyces</taxon>
    </lineage>
</organism>
<name>A0A380MSW5_STRGR</name>
<keyword evidence="2" id="KW-0489">Methyltransferase</keyword>
<dbReference type="InterPro" id="IPR029063">
    <property type="entry name" value="SAM-dependent_MTases_sf"/>
</dbReference>
<dbReference type="AlphaFoldDB" id="A0A380MSW5"/>
<dbReference type="GO" id="GO:0032259">
    <property type="term" value="P:methylation"/>
    <property type="evidence" value="ECO:0007669"/>
    <property type="project" value="UniProtKB-KW"/>
</dbReference>
<protein>
    <submittedName>
        <fullName evidence="2">S-adenosyl methyltransferase</fullName>
    </submittedName>
</protein>
<dbReference type="Proteomes" id="UP000254150">
    <property type="component" value="Unassembled WGS sequence"/>
</dbReference>
<dbReference type="SUPFAM" id="SSF53335">
    <property type="entry name" value="S-adenosyl-L-methionine-dependent methyltransferases"/>
    <property type="match status" value="1"/>
</dbReference>
<dbReference type="EMBL" id="UHID01000001">
    <property type="protein sequence ID" value="SUO95670.1"/>
    <property type="molecule type" value="Genomic_DNA"/>
</dbReference>
<keyword evidence="2" id="KW-0808">Transferase</keyword>
<feature type="compositionally biased region" description="Basic and acidic residues" evidence="1">
    <location>
        <begin position="20"/>
        <end position="43"/>
    </location>
</feature>
<proteinExistence type="predicted"/>
<feature type="region of interest" description="Disordered" evidence="1">
    <location>
        <begin position="210"/>
        <end position="303"/>
    </location>
</feature>
<dbReference type="GO" id="GO:0008168">
    <property type="term" value="F:methyltransferase activity"/>
    <property type="evidence" value="ECO:0007669"/>
    <property type="project" value="UniProtKB-KW"/>
</dbReference>
<dbReference type="Pfam" id="PF04672">
    <property type="entry name" value="Methyltransf_19"/>
    <property type="match status" value="1"/>
</dbReference>
<accession>A0A380MSW5</accession>
<dbReference type="InterPro" id="IPR006764">
    <property type="entry name" value="SAM_dep_MeTrfase_SAV2177_type"/>
</dbReference>